<organism evidence="2 3">
    <name type="scientific">Actinoallomurus liliacearum</name>
    <dbReference type="NCBI Taxonomy" id="1080073"/>
    <lineage>
        <taxon>Bacteria</taxon>
        <taxon>Bacillati</taxon>
        <taxon>Actinomycetota</taxon>
        <taxon>Actinomycetes</taxon>
        <taxon>Streptosporangiales</taxon>
        <taxon>Thermomonosporaceae</taxon>
        <taxon>Actinoallomurus</taxon>
    </lineage>
</organism>
<evidence type="ECO:0000313" key="2">
    <source>
        <dbReference type="EMBL" id="GAA4613683.1"/>
    </source>
</evidence>
<dbReference type="SUPFAM" id="SSF47413">
    <property type="entry name" value="lambda repressor-like DNA-binding domains"/>
    <property type="match status" value="1"/>
</dbReference>
<keyword evidence="3" id="KW-1185">Reference proteome</keyword>
<reference evidence="3" key="1">
    <citation type="journal article" date="2019" name="Int. J. Syst. Evol. Microbiol.">
        <title>The Global Catalogue of Microorganisms (GCM) 10K type strain sequencing project: providing services to taxonomists for standard genome sequencing and annotation.</title>
        <authorList>
            <consortium name="The Broad Institute Genomics Platform"/>
            <consortium name="The Broad Institute Genome Sequencing Center for Infectious Disease"/>
            <person name="Wu L."/>
            <person name="Ma J."/>
        </authorList>
    </citation>
    <scope>NUCLEOTIDE SEQUENCE [LARGE SCALE GENOMIC DNA]</scope>
    <source>
        <strain evidence="3">JCM 17938</strain>
    </source>
</reference>
<dbReference type="EMBL" id="BAABHJ010000023">
    <property type="protein sequence ID" value="GAA4613683.1"/>
    <property type="molecule type" value="Genomic_DNA"/>
</dbReference>
<sequence length="360" mass="39218">MDLPADFTTGERIRHFREKRGTTRAVVANLVGYSSDWLKRIEAGQRGISIPALVRLARVLKVDDLSDLIDGATPMPVSAWEGPAHPAVASVLPALIGDLERATIVLEGVERRRAHAALTSAYGLTQHLAVDLVEPEVGRIIADRAARSAQMADDPVSLAFGAWTHGHVLRSIDADAALRTVREAAAELRRHVENDEDAAGLYGSLCLHMAISTAYQGQDGEAWRQWDAADRVARNLPSGYSHPQTIFGPSNVDIHGVSLAAELRRFGEAVARAERIVPEEVPSRERRGRLYGEIAAGHMQRRQLDDARRYLELAYLESPEEVPFSPLTRGVAVELVRAATGPLKADAVRLAERIGVLPTG</sequence>
<dbReference type="InterPro" id="IPR010982">
    <property type="entry name" value="Lambda_DNA-bd_dom_sf"/>
</dbReference>
<proteinExistence type="predicted"/>
<dbReference type="InterPro" id="IPR001387">
    <property type="entry name" value="Cro/C1-type_HTH"/>
</dbReference>
<comment type="caution">
    <text evidence="2">The sequence shown here is derived from an EMBL/GenBank/DDBJ whole genome shotgun (WGS) entry which is preliminary data.</text>
</comment>
<protein>
    <recommendedName>
        <fullName evidence="1">HTH cro/C1-type domain-containing protein</fullName>
    </recommendedName>
</protein>
<evidence type="ECO:0000259" key="1">
    <source>
        <dbReference type="PROSITE" id="PS50943"/>
    </source>
</evidence>
<dbReference type="SMART" id="SM00530">
    <property type="entry name" value="HTH_XRE"/>
    <property type="match status" value="1"/>
</dbReference>
<feature type="domain" description="HTH cro/C1-type" evidence="1">
    <location>
        <begin position="13"/>
        <end position="68"/>
    </location>
</feature>
<dbReference type="Gene3D" id="1.10.260.40">
    <property type="entry name" value="lambda repressor-like DNA-binding domains"/>
    <property type="match status" value="1"/>
</dbReference>
<dbReference type="Pfam" id="PF13560">
    <property type="entry name" value="HTH_31"/>
    <property type="match status" value="1"/>
</dbReference>
<name>A0ABP8TU48_9ACTN</name>
<dbReference type="Proteomes" id="UP001500212">
    <property type="component" value="Unassembled WGS sequence"/>
</dbReference>
<evidence type="ECO:0000313" key="3">
    <source>
        <dbReference type="Proteomes" id="UP001500212"/>
    </source>
</evidence>
<dbReference type="CDD" id="cd00093">
    <property type="entry name" value="HTH_XRE"/>
    <property type="match status" value="1"/>
</dbReference>
<accession>A0ABP8TU48</accession>
<dbReference type="RefSeq" id="WP_345361737.1">
    <property type="nucleotide sequence ID" value="NZ_BAABHJ010000023.1"/>
</dbReference>
<dbReference type="PROSITE" id="PS50943">
    <property type="entry name" value="HTH_CROC1"/>
    <property type="match status" value="1"/>
</dbReference>
<gene>
    <name evidence="2" type="ORF">GCM10023195_59380</name>
</gene>